<reference evidence="4" key="1">
    <citation type="submission" date="2025-08" db="UniProtKB">
        <authorList>
            <consortium name="RefSeq"/>
        </authorList>
    </citation>
    <scope>IDENTIFICATION</scope>
    <source>
        <tissue evidence="4">Muscle</tissue>
    </source>
</reference>
<dbReference type="InterPro" id="IPR026983">
    <property type="entry name" value="DHC"/>
</dbReference>
<dbReference type="RefSeq" id="XP_033352301.1">
    <property type="nucleotide sequence ID" value="XM_033496410.1"/>
</dbReference>
<keyword evidence="3" id="KW-1185">Reference proteome</keyword>
<dbReference type="Pfam" id="PF08385">
    <property type="entry name" value="DHC_N1"/>
    <property type="match status" value="1"/>
</dbReference>
<evidence type="ECO:0000259" key="2">
    <source>
        <dbReference type="Pfam" id="PF08385"/>
    </source>
</evidence>
<dbReference type="PANTHER" id="PTHR46532:SF11">
    <property type="entry name" value="DYNEIN AXONEMAL HEAVY CHAIN 12"/>
    <property type="match status" value="1"/>
</dbReference>
<protein>
    <submittedName>
        <fullName evidence="4">Dynein-1-beta heavy chain, flagellar inner arm I1 complex-like</fullName>
    </submittedName>
</protein>
<feature type="domain" description="Dynein heavy chain tail" evidence="2">
    <location>
        <begin position="250"/>
        <end position="608"/>
    </location>
</feature>
<gene>
    <name evidence="4" type="primary">LOC117234837</name>
</gene>
<dbReference type="GO" id="GO:0045505">
    <property type="term" value="F:dynein intermediate chain binding"/>
    <property type="evidence" value="ECO:0007669"/>
    <property type="project" value="InterPro"/>
</dbReference>
<evidence type="ECO:0000313" key="4">
    <source>
        <dbReference type="RefSeq" id="XP_033352301.1"/>
    </source>
</evidence>
<accession>A0A6J3KJ49</accession>
<dbReference type="GO" id="GO:0051959">
    <property type="term" value="F:dynein light intermediate chain binding"/>
    <property type="evidence" value="ECO:0007669"/>
    <property type="project" value="InterPro"/>
</dbReference>
<evidence type="ECO:0000313" key="3">
    <source>
        <dbReference type="Proteomes" id="UP000504631"/>
    </source>
</evidence>
<evidence type="ECO:0000256" key="1">
    <source>
        <dbReference type="SAM" id="MobiDB-lite"/>
    </source>
</evidence>
<dbReference type="GO" id="GO:0007018">
    <property type="term" value="P:microtubule-based movement"/>
    <property type="evidence" value="ECO:0007669"/>
    <property type="project" value="InterPro"/>
</dbReference>
<dbReference type="GeneID" id="117234837"/>
<organism evidence="3 4">
    <name type="scientific">Bombus vosnesenskii</name>
    <dbReference type="NCBI Taxonomy" id="207650"/>
    <lineage>
        <taxon>Eukaryota</taxon>
        <taxon>Metazoa</taxon>
        <taxon>Ecdysozoa</taxon>
        <taxon>Arthropoda</taxon>
        <taxon>Hexapoda</taxon>
        <taxon>Insecta</taxon>
        <taxon>Pterygota</taxon>
        <taxon>Neoptera</taxon>
        <taxon>Endopterygota</taxon>
        <taxon>Hymenoptera</taxon>
        <taxon>Apocrita</taxon>
        <taxon>Aculeata</taxon>
        <taxon>Apoidea</taxon>
        <taxon>Anthophila</taxon>
        <taxon>Apidae</taxon>
        <taxon>Bombus</taxon>
        <taxon>Pyrobombus</taxon>
    </lineage>
</organism>
<feature type="region of interest" description="Disordered" evidence="1">
    <location>
        <begin position="29"/>
        <end position="48"/>
    </location>
</feature>
<name>A0A6J3KJ49_9HYME</name>
<dbReference type="PANTHER" id="PTHR46532">
    <property type="entry name" value="MALE FERTILITY FACTOR KL5"/>
    <property type="match status" value="1"/>
</dbReference>
<dbReference type="GO" id="GO:0005858">
    <property type="term" value="C:axonemal dynein complex"/>
    <property type="evidence" value="ECO:0007669"/>
    <property type="project" value="TreeGrafter"/>
</dbReference>
<dbReference type="Proteomes" id="UP000504631">
    <property type="component" value="Unplaced"/>
</dbReference>
<dbReference type="InterPro" id="IPR013594">
    <property type="entry name" value="Dynein_heavy_tail"/>
</dbReference>
<dbReference type="KEGG" id="bvk:117234837"/>
<dbReference type="AlphaFoldDB" id="A0A6J3KJ49"/>
<proteinExistence type="predicted"/>
<sequence>MIVKKEQKSEILKKSDKTMDTHREFLDMDTDEEDFGHQESPDAGEEFVVPSEPEKPIFSEKDLIALVKYVKDLTIYSCNGVSWNEHSDETIQEYFKNPSYTVLTTFYDKDELNATLDIPIHASKGFTYFLRSSWQIYTPENFLKTVSFGSINNNIKSNVLKFVENMYAPIVLHSEDYASFLRNDVFLNLHEFIVHLMEEVYKPMGRTILYVPKERLLQTFLKSDTGNYFLLGTNKTTAISEEDERKRKLVDRLEKVVCFWIRQIRRATITSTRRQINNIQDEVDYWNAKHSNLNHLCTQLLNTEVRLIIDILKNLHSPSASELEKLTIHIDARLEEASSNLMYLNILLRFCKNLNIPEDVENSVTEALLLILFIWTESSFYSTKRNIKILCRALSSQIMEQCKRYIKLDVALGSNPEMGIQMLEKCIFCCNVYKTIYDNVMINVTCRINLNRKWDINQQEVFSKINIFKQRCYDVIEICEALIVFGRDVKIGLIGGPNGTEYEAYLREIESLFYENLNEIIMARDIVFDVTGSIWFIKIKQFRYMDLQLENMVVNLINDIFKNVKNIEEGIEAIYVLQKFKKRENLRELLQKKWIQIWKIFNNEIEYCYISAINRSREETDVGVTLLCILQYLRNQHSIITNALDWIGNCDFGNCVLQRYEHVVDVIDKRRKMFNIYNTDGTQYI</sequence>